<dbReference type="AlphaFoldDB" id="A0A0H2RII6"/>
<evidence type="ECO:0000256" key="1">
    <source>
        <dbReference type="SAM" id="MobiDB-lite"/>
    </source>
</evidence>
<dbReference type="Proteomes" id="UP000053477">
    <property type="component" value="Unassembled WGS sequence"/>
</dbReference>
<proteinExistence type="predicted"/>
<reference evidence="2 3" key="1">
    <citation type="submission" date="2015-04" db="EMBL/GenBank/DDBJ databases">
        <title>Complete genome sequence of Schizopora paradoxa KUC8140, a cosmopolitan wood degrader in East Asia.</title>
        <authorList>
            <consortium name="DOE Joint Genome Institute"/>
            <person name="Min B."/>
            <person name="Park H."/>
            <person name="Jang Y."/>
            <person name="Kim J.-J."/>
            <person name="Kim K.H."/>
            <person name="Pangilinan J."/>
            <person name="Lipzen A."/>
            <person name="Riley R."/>
            <person name="Grigoriev I.V."/>
            <person name="Spatafora J.W."/>
            <person name="Choi I.-G."/>
        </authorList>
    </citation>
    <scope>NUCLEOTIDE SEQUENCE [LARGE SCALE GENOMIC DNA]</scope>
    <source>
        <strain evidence="2 3">KUC8140</strain>
    </source>
</reference>
<feature type="region of interest" description="Disordered" evidence="1">
    <location>
        <begin position="168"/>
        <end position="200"/>
    </location>
</feature>
<evidence type="ECO:0000313" key="3">
    <source>
        <dbReference type="Proteomes" id="UP000053477"/>
    </source>
</evidence>
<sequence>MHGINAETLSSLAIDLIIPRRYSHVIALSPIIAYLVASFISDNLMGHFFDELATRNPNEHGVRSNPRRNDLLSMCLVHRTWTRDVQHVLRKRIRIRSPVRMKWFMDGPYCGSWVTDLWYINNKVSSYFLKEYLPAVGERRSHWQLLAQLLRRLPNLRFLSVEVNDQPELSTSDLEGEEEEELKECSDGDDESDSEANVRSIASRTTPPIRKIAKIDVEEAEALVEEMNYLVQHGEDDCDRACRQERFDCRGVKDVLKAIGCLTDLVGLALLCDATRFRRDQNNFSRRYLPYFSQVCQELPKLKKLKYLHIRGWSGAYITDDDFRNYDDLMNGPNRTDGNDPLSSYLVDNSPPASLKTIVLEIPRRLVPSNHLRWLQAPKADYALQNLFVRFEEGCDISHAMTWVSYLSGGEEGMSPMPHLVNARIEYPDEGLDLDILMDDDDDEFQEENMRSGVSKLLLNRLTGIRTLQAPPIFFEHDEPLPSTLEDVRIVLDSKPLLDYFESKRVWGNRQTTLITLLNQLTLQGTLKRLFITITDTEDYYGRVARDWFDLRKLMPQLLERCENLGIEVYTTKEKGIQERIRDFLLHGQVQYTSQKYILTGQLDIVRDDEEMTNEVNDLDEGL</sequence>
<protein>
    <submittedName>
        <fullName evidence="2">Uncharacterized protein</fullName>
    </submittedName>
</protein>
<feature type="compositionally biased region" description="Acidic residues" evidence="1">
    <location>
        <begin position="174"/>
        <end position="194"/>
    </location>
</feature>
<keyword evidence="3" id="KW-1185">Reference proteome</keyword>
<gene>
    <name evidence="2" type="ORF">SCHPADRAFT_942082</name>
</gene>
<evidence type="ECO:0000313" key="2">
    <source>
        <dbReference type="EMBL" id="KLO11442.1"/>
    </source>
</evidence>
<accession>A0A0H2RII6</accession>
<organism evidence="2 3">
    <name type="scientific">Schizopora paradoxa</name>
    <dbReference type="NCBI Taxonomy" id="27342"/>
    <lineage>
        <taxon>Eukaryota</taxon>
        <taxon>Fungi</taxon>
        <taxon>Dikarya</taxon>
        <taxon>Basidiomycota</taxon>
        <taxon>Agaricomycotina</taxon>
        <taxon>Agaricomycetes</taxon>
        <taxon>Hymenochaetales</taxon>
        <taxon>Schizoporaceae</taxon>
        <taxon>Schizopora</taxon>
    </lineage>
</organism>
<name>A0A0H2RII6_9AGAM</name>
<dbReference type="InParanoid" id="A0A0H2RII6"/>
<dbReference type="EMBL" id="KQ086000">
    <property type="protein sequence ID" value="KLO11442.1"/>
    <property type="molecule type" value="Genomic_DNA"/>
</dbReference>